<keyword evidence="4" id="KW-0175">Coiled coil</keyword>
<reference evidence="8" key="1">
    <citation type="submission" date="2016-02" db="EMBL/GenBank/DDBJ databases">
        <title>Draft genome sequence of Microdochium bolleyi, a fungal endophyte of beachgrass.</title>
        <authorList>
            <consortium name="DOE Joint Genome Institute"/>
            <person name="David A.S."/>
            <person name="May G."/>
            <person name="Haridas S."/>
            <person name="Lim J."/>
            <person name="Wang M."/>
            <person name="Labutti K."/>
            <person name="Lipzen A."/>
            <person name="Barry K."/>
            <person name="Grigoriev I.V."/>
        </authorList>
    </citation>
    <scope>NUCLEOTIDE SEQUENCE [LARGE SCALE GENOMIC DNA]</scope>
    <source>
        <strain evidence="8">J235TASD1</strain>
    </source>
</reference>
<organism evidence="7 8">
    <name type="scientific">Microdochium bolleyi</name>
    <dbReference type="NCBI Taxonomy" id="196109"/>
    <lineage>
        <taxon>Eukaryota</taxon>
        <taxon>Fungi</taxon>
        <taxon>Dikarya</taxon>
        <taxon>Ascomycota</taxon>
        <taxon>Pezizomycotina</taxon>
        <taxon>Sordariomycetes</taxon>
        <taxon>Xylariomycetidae</taxon>
        <taxon>Xylariales</taxon>
        <taxon>Microdochiaceae</taxon>
        <taxon>Microdochium</taxon>
    </lineage>
</organism>
<dbReference type="STRING" id="196109.A0A136IWW0"/>
<dbReference type="OrthoDB" id="2423195at2759"/>
<dbReference type="GO" id="GO:0016887">
    <property type="term" value="F:ATP hydrolysis activity"/>
    <property type="evidence" value="ECO:0007669"/>
    <property type="project" value="InterPro"/>
</dbReference>
<dbReference type="PRINTS" id="PR00819">
    <property type="entry name" value="CBXCFQXSUPER"/>
</dbReference>
<dbReference type="PANTHER" id="PTHR43392">
    <property type="entry name" value="AAA-TYPE ATPASE FAMILY PROTEIN / ANKYRIN REPEAT FAMILY PROTEIN"/>
    <property type="match status" value="1"/>
</dbReference>
<dbReference type="Gene3D" id="3.40.50.300">
    <property type="entry name" value="P-loop containing nucleotide triphosphate hydrolases"/>
    <property type="match status" value="3"/>
</dbReference>
<feature type="coiled-coil region" evidence="4">
    <location>
        <begin position="46"/>
        <end position="93"/>
    </location>
</feature>
<keyword evidence="3" id="KW-0067">ATP-binding</keyword>
<feature type="domain" description="AAA+ ATPase" evidence="6">
    <location>
        <begin position="181"/>
        <end position="311"/>
    </location>
</feature>
<keyword evidence="8" id="KW-1185">Reference proteome</keyword>
<dbReference type="Gene3D" id="1.10.8.60">
    <property type="match status" value="2"/>
</dbReference>
<dbReference type="InterPro" id="IPR003593">
    <property type="entry name" value="AAA+_ATPase"/>
</dbReference>
<name>A0A136IWW0_9PEZI</name>
<dbReference type="SUPFAM" id="SSF52540">
    <property type="entry name" value="P-loop containing nucleoside triphosphate hydrolases"/>
    <property type="match status" value="3"/>
</dbReference>
<dbReference type="InParanoid" id="A0A136IWW0"/>
<feature type="domain" description="AAA+ ATPase" evidence="6">
    <location>
        <begin position="457"/>
        <end position="622"/>
    </location>
</feature>
<sequence length="1101" mass="123210">MTRDTLVEVAVEEEGSEEEKLVSNTDRRAMLLTQRAERKALYDKEIQQLQDDIAHQRDVLLAIQAEKKQQQQLHTLRKELESLRTSAELATNADARAQRNETAAKTWKLAPSPAQDDWDTWENKKVHGNAPINELMSMVGLEAVKVKFLEILRMIETTNRQKDLLQSGDGGENSNANPLPKSFHAAFIGNPGTGKTTVARLYNRFLKSQGILLDHDFHKTSGASLLTGGVKAFKEAINKVNHLRPQGVLLIDRPQSLATDKGREVVEYMLHEMTRLEGKVTFVFSGSMRDLEEFLRFDARLRRLVHFDFKFEDLKDPEILQLLKKKIKDMYNGKMRLEMGDGELYLRIASRRIGRGRGKSEFGNGHDVEEAVKQIQFRQTNRLAERRRNHQEADDFFLTKTDMIGLPPSEALSKSEAWTQLNKMIGLDSVKQAVRVFVDRAQTNYQRDLDEQPPVQISLNKVFLGSPGTGKTTVAGYYGRILADIGLLSRGEVIAKNPSDFIGQAIGESEQKTKAILEAARGNVLIIDEAYGLSGASSGGSSSDAHSGQAADSYKSAVIDTLVAEVQSTAGEDRCVLLLGYKESMEQLFQSVNPALGRRFPMSSAFEFHDYTDEELQLIFKLKLKEAGFRATERAEEVAMQILHRSRNHRNFGNAGEVDIVLDRAKNNQQARLSKAAASQCGQDLYLLVPQDIDPDFDRLERADVSIRKLFEDFIGMEELVQKLEGYQRIVQSSKELKFDAESLIPFNFLFRGPPGTGKTTVAERMGQVFYEMGILATKDVERCSTTDIIGEYVGQTGPKVQRVFEKALGKVLFIDEAYRLADTSYGRDALAEMTNILTLPKYKDKMVTILAGYDDEIDRLMMTNPGLTSRFPENISFVSLSPENCWELLFKRAKAVQGSLDVSLVNDKEAAKRLCPIFAKLSSLPRWGNGRDIETLSGTIVGNLMRSRPPSLIITEEIVSSEMNALLHDRQQRATTKTTAAGSHTPSSSISTSSPPYPPGNGGRDDEIPERVQGLDQTESVGPSVNAWSQVLNVNAASRVDELSDSDDDENEEDKMREFLGHLGLCPQNFIWIRESSGWRCEGGSHYLSDDEVRRQMADA</sequence>
<dbReference type="GO" id="GO:0005524">
    <property type="term" value="F:ATP binding"/>
    <property type="evidence" value="ECO:0007669"/>
    <property type="project" value="UniProtKB-KW"/>
</dbReference>
<dbReference type="InterPro" id="IPR050773">
    <property type="entry name" value="CbxX/CfxQ_RuBisCO_ESX"/>
</dbReference>
<feature type="region of interest" description="Disordered" evidence="5">
    <location>
        <begin position="95"/>
        <end position="120"/>
    </location>
</feature>
<dbReference type="InterPro" id="IPR027417">
    <property type="entry name" value="P-loop_NTPase"/>
</dbReference>
<evidence type="ECO:0000256" key="5">
    <source>
        <dbReference type="SAM" id="MobiDB-lite"/>
    </source>
</evidence>
<dbReference type="InterPro" id="IPR041627">
    <property type="entry name" value="AAA_lid_6"/>
</dbReference>
<gene>
    <name evidence="7" type="ORF">Micbo1qcDRAFT_137237</name>
</gene>
<dbReference type="Pfam" id="PF17866">
    <property type="entry name" value="AAA_lid_6"/>
    <property type="match status" value="1"/>
</dbReference>
<dbReference type="InterPro" id="IPR003959">
    <property type="entry name" value="ATPase_AAA_core"/>
</dbReference>
<comment type="similarity">
    <text evidence="1">Belongs to the CbxX/CfxQ family.</text>
</comment>
<dbReference type="CDD" id="cd00009">
    <property type="entry name" value="AAA"/>
    <property type="match status" value="3"/>
</dbReference>
<evidence type="ECO:0000256" key="2">
    <source>
        <dbReference type="ARBA" id="ARBA00022741"/>
    </source>
</evidence>
<keyword evidence="2" id="KW-0547">Nucleotide-binding</keyword>
<feature type="compositionally biased region" description="Low complexity" evidence="5">
    <location>
        <begin position="975"/>
        <end position="995"/>
    </location>
</feature>
<dbReference type="EMBL" id="KQ964255">
    <property type="protein sequence ID" value="KXJ89392.1"/>
    <property type="molecule type" value="Genomic_DNA"/>
</dbReference>
<evidence type="ECO:0000259" key="6">
    <source>
        <dbReference type="SMART" id="SM00382"/>
    </source>
</evidence>
<evidence type="ECO:0000256" key="3">
    <source>
        <dbReference type="ARBA" id="ARBA00022840"/>
    </source>
</evidence>
<evidence type="ECO:0000256" key="4">
    <source>
        <dbReference type="SAM" id="Coils"/>
    </source>
</evidence>
<feature type="compositionally biased region" description="Polar residues" evidence="5">
    <location>
        <begin position="1016"/>
        <end position="1027"/>
    </location>
</feature>
<evidence type="ECO:0000313" key="8">
    <source>
        <dbReference type="Proteomes" id="UP000070501"/>
    </source>
</evidence>
<dbReference type="FunFam" id="1.10.8.60:FF:000160">
    <property type="entry name" value="WGS project CABT00000000 data, contig 2.55"/>
    <property type="match status" value="1"/>
</dbReference>
<evidence type="ECO:0000313" key="7">
    <source>
        <dbReference type="EMBL" id="KXJ89392.1"/>
    </source>
</evidence>
<feature type="region of interest" description="Disordered" evidence="5">
    <location>
        <begin position="971"/>
        <end position="1027"/>
    </location>
</feature>
<dbReference type="PANTHER" id="PTHR43392:SF2">
    <property type="entry name" value="AAA-TYPE ATPASE FAMILY PROTEIN _ ANKYRIN REPEAT FAMILY PROTEIN"/>
    <property type="match status" value="1"/>
</dbReference>
<evidence type="ECO:0000256" key="1">
    <source>
        <dbReference type="ARBA" id="ARBA00010378"/>
    </source>
</evidence>
<dbReference type="Pfam" id="PF00004">
    <property type="entry name" value="AAA"/>
    <property type="match status" value="3"/>
</dbReference>
<keyword evidence="7" id="KW-0378">Hydrolase</keyword>
<protein>
    <submittedName>
        <fullName evidence="7">p-loop containing nucleoside triphosphate hydrolase protein</fullName>
    </submittedName>
</protein>
<dbReference type="SMART" id="SM00382">
    <property type="entry name" value="AAA"/>
    <property type="match status" value="3"/>
</dbReference>
<accession>A0A136IWW0</accession>
<dbReference type="Proteomes" id="UP000070501">
    <property type="component" value="Unassembled WGS sequence"/>
</dbReference>
<proteinExistence type="inferred from homology"/>
<dbReference type="InterPro" id="IPR000641">
    <property type="entry name" value="CbxX/CfxQ"/>
</dbReference>
<dbReference type="FunFam" id="3.40.50.300:FF:000216">
    <property type="entry name" value="Type VII secretion ATPase EccA"/>
    <property type="match status" value="2"/>
</dbReference>
<dbReference type="AlphaFoldDB" id="A0A136IWW0"/>
<feature type="domain" description="AAA+ ATPase" evidence="6">
    <location>
        <begin position="745"/>
        <end position="878"/>
    </location>
</feature>